<keyword evidence="8" id="KW-1185">Reference proteome</keyword>
<dbReference type="PRINTS" id="PR00364">
    <property type="entry name" value="DISEASERSIST"/>
</dbReference>
<dbReference type="InterPro" id="IPR051677">
    <property type="entry name" value="AfsR-DnrI-RedD_regulator"/>
</dbReference>
<dbReference type="Gene3D" id="1.10.10.10">
    <property type="entry name" value="Winged helix-like DNA-binding domain superfamily/Winged helix DNA-binding domain"/>
    <property type="match status" value="1"/>
</dbReference>
<evidence type="ECO:0000313" key="8">
    <source>
        <dbReference type="Proteomes" id="UP000533598"/>
    </source>
</evidence>
<dbReference type="SUPFAM" id="SSF48452">
    <property type="entry name" value="TPR-like"/>
    <property type="match status" value="1"/>
</dbReference>
<protein>
    <submittedName>
        <fullName evidence="7">DNA-binding SARP family transcriptional activator</fullName>
    </submittedName>
</protein>
<dbReference type="GO" id="GO:0006355">
    <property type="term" value="P:regulation of DNA-templated transcription"/>
    <property type="evidence" value="ECO:0007669"/>
    <property type="project" value="InterPro"/>
</dbReference>
<dbReference type="Pfam" id="PF00486">
    <property type="entry name" value="Trans_reg_C"/>
    <property type="match status" value="1"/>
</dbReference>
<keyword evidence="2" id="KW-0805">Transcription regulation</keyword>
<organism evidence="7 8">
    <name type="scientific">Crossiella cryophila</name>
    <dbReference type="NCBI Taxonomy" id="43355"/>
    <lineage>
        <taxon>Bacteria</taxon>
        <taxon>Bacillati</taxon>
        <taxon>Actinomycetota</taxon>
        <taxon>Actinomycetes</taxon>
        <taxon>Pseudonocardiales</taxon>
        <taxon>Pseudonocardiaceae</taxon>
        <taxon>Crossiella</taxon>
    </lineage>
</organism>
<dbReference type="PANTHER" id="PTHR35807">
    <property type="entry name" value="TRANSCRIPTIONAL REGULATOR REDD-RELATED"/>
    <property type="match status" value="1"/>
</dbReference>
<evidence type="ECO:0000313" key="7">
    <source>
        <dbReference type="EMBL" id="MBB4680259.1"/>
    </source>
</evidence>
<dbReference type="InterPro" id="IPR005158">
    <property type="entry name" value="BTAD"/>
</dbReference>
<dbReference type="SUPFAM" id="SSF46894">
    <property type="entry name" value="C-terminal effector domain of the bipartite response regulators"/>
    <property type="match status" value="1"/>
</dbReference>
<comment type="caution">
    <text evidence="7">The sequence shown here is derived from an EMBL/GenBank/DDBJ whole genome shotgun (WGS) entry which is preliminary data.</text>
</comment>
<dbReference type="Proteomes" id="UP000533598">
    <property type="component" value="Unassembled WGS sequence"/>
</dbReference>
<dbReference type="InterPro" id="IPR027417">
    <property type="entry name" value="P-loop_NTPase"/>
</dbReference>
<dbReference type="InterPro" id="IPR002182">
    <property type="entry name" value="NB-ARC"/>
</dbReference>
<feature type="DNA-binding region" description="OmpR/PhoB-type" evidence="5">
    <location>
        <begin position="1"/>
        <end position="95"/>
    </location>
</feature>
<keyword evidence="4" id="KW-0804">Transcription</keyword>
<dbReference type="SMART" id="SM01043">
    <property type="entry name" value="BTAD"/>
    <property type="match status" value="1"/>
</dbReference>
<dbReference type="EMBL" id="JACHMH010000001">
    <property type="protein sequence ID" value="MBB4680259.1"/>
    <property type="molecule type" value="Genomic_DNA"/>
</dbReference>
<reference evidence="7 8" key="1">
    <citation type="submission" date="2020-08" db="EMBL/GenBank/DDBJ databases">
        <title>Sequencing the genomes of 1000 actinobacteria strains.</title>
        <authorList>
            <person name="Klenk H.-P."/>
        </authorList>
    </citation>
    <scope>NUCLEOTIDE SEQUENCE [LARGE SCALE GENOMIC DNA]</scope>
    <source>
        <strain evidence="7 8">DSM 44230</strain>
    </source>
</reference>
<dbReference type="GO" id="GO:0000160">
    <property type="term" value="P:phosphorelay signal transduction system"/>
    <property type="evidence" value="ECO:0007669"/>
    <property type="project" value="InterPro"/>
</dbReference>
<dbReference type="InterPro" id="IPR036388">
    <property type="entry name" value="WH-like_DNA-bd_sf"/>
</dbReference>
<dbReference type="Gene3D" id="1.25.40.10">
    <property type="entry name" value="Tetratricopeptide repeat domain"/>
    <property type="match status" value="1"/>
</dbReference>
<evidence type="ECO:0000256" key="4">
    <source>
        <dbReference type="ARBA" id="ARBA00023163"/>
    </source>
</evidence>
<dbReference type="PROSITE" id="PS51755">
    <property type="entry name" value="OMPR_PHOB"/>
    <property type="match status" value="1"/>
</dbReference>
<feature type="domain" description="OmpR/PhoB-type" evidence="6">
    <location>
        <begin position="1"/>
        <end position="95"/>
    </location>
</feature>
<dbReference type="SUPFAM" id="SSF52540">
    <property type="entry name" value="P-loop containing nucleoside triphosphate hydrolases"/>
    <property type="match status" value="1"/>
</dbReference>
<keyword evidence="3 5" id="KW-0238">DNA-binding</keyword>
<accession>A0A7W7FYP6</accession>
<name>A0A7W7FYP6_9PSEU</name>
<proteinExistence type="inferred from homology"/>
<dbReference type="AlphaFoldDB" id="A0A7W7FYP6"/>
<dbReference type="Gene3D" id="3.40.50.300">
    <property type="entry name" value="P-loop containing nucleotide triphosphate hydrolases"/>
    <property type="match status" value="1"/>
</dbReference>
<dbReference type="Pfam" id="PF00931">
    <property type="entry name" value="NB-ARC"/>
    <property type="match status" value="1"/>
</dbReference>
<dbReference type="SMART" id="SM00862">
    <property type="entry name" value="Trans_reg_C"/>
    <property type="match status" value="1"/>
</dbReference>
<evidence type="ECO:0000256" key="2">
    <source>
        <dbReference type="ARBA" id="ARBA00023015"/>
    </source>
</evidence>
<evidence type="ECO:0000256" key="3">
    <source>
        <dbReference type="ARBA" id="ARBA00023125"/>
    </source>
</evidence>
<comment type="similarity">
    <text evidence="1">Belongs to the AfsR/DnrI/RedD regulatory family.</text>
</comment>
<evidence type="ECO:0000256" key="5">
    <source>
        <dbReference type="PROSITE-ProRule" id="PRU01091"/>
    </source>
</evidence>
<dbReference type="InterPro" id="IPR011990">
    <property type="entry name" value="TPR-like_helical_dom_sf"/>
</dbReference>
<evidence type="ECO:0000259" key="6">
    <source>
        <dbReference type="PROSITE" id="PS51755"/>
    </source>
</evidence>
<dbReference type="RefSeq" id="WP_185005928.1">
    <property type="nucleotide sequence ID" value="NZ_BAAAUI010000009.1"/>
</dbReference>
<dbReference type="GO" id="GO:0003677">
    <property type="term" value="F:DNA binding"/>
    <property type="evidence" value="ECO:0007669"/>
    <property type="project" value="UniProtKB-UniRule"/>
</dbReference>
<dbReference type="PANTHER" id="PTHR35807:SF1">
    <property type="entry name" value="TRANSCRIPTIONAL REGULATOR REDD"/>
    <property type="match status" value="1"/>
</dbReference>
<dbReference type="GO" id="GO:0043531">
    <property type="term" value="F:ADP binding"/>
    <property type="evidence" value="ECO:0007669"/>
    <property type="project" value="InterPro"/>
</dbReference>
<evidence type="ECO:0000256" key="1">
    <source>
        <dbReference type="ARBA" id="ARBA00005820"/>
    </source>
</evidence>
<dbReference type="Pfam" id="PF03704">
    <property type="entry name" value="BTAD"/>
    <property type="match status" value="1"/>
</dbReference>
<dbReference type="CDD" id="cd15831">
    <property type="entry name" value="BTAD"/>
    <property type="match status" value="1"/>
</dbReference>
<gene>
    <name evidence="7" type="ORF">HNR67_006377</name>
</gene>
<sequence>MGTITDLRLLGELEVHSTAGPVQVSAGKLQVLLAALLLHANHTVPTERLVAVLWEQPTVGARATLQVYIGRLRRVLGGGEQGVLRTRADGYSLVVDPEIVDLYRFRRLVEQAAAAGEVRRENALLRRALELWRGPALAGVPSAVLRRTLVVGLEQERWRALERRVETDLGLGRHGELVAELFGLTRDQPLREGFHRQLMLALYRSGRQTEALAAYRVARALLVRELGVEPGAGLISLHQAILRGDPLLARPAVEVVPVPRELPPDHAVLFGRGAELAELTAALPTERSVDMPVVAITGAPGSGKTALAVRWAHRVAHWFPDGHLFLDLHGYSQDPPLSAAAALTRLSRAFGIPAEELAEDVEELAARCRSVLGGRRVLLVLDNARDAEQIRPLLRAADGCLVVVTSRDRLRGVPVALSLGPLAAEAGRDLLGEVLGAARLAAEPQAVADLVDLCGQSPLALRITAVDLAGRPGVPIAAHVAALRSGDRLGGLALDGSSVRAAFDLSYTRLADPVRRLFRLTAIAPVRDLTIPTAAAITGLPVAETGRLLDALVAAHLIQPNGRYRFGLPDLLREYAAERALAEDSAAQRTAAARRLFDCLLHSARTAARLLFPDRPHAPLPATGPAPMAGAEQARRWLTAECGNLVTAIAEADGHGLPEYAGLLAGALRDCDFPAANAAR</sequence>
<dbReference type="InterPro" id="IPR001867">
    <property type="entry name" value="OmpR/PhoB-type_DNA-bd"/>
</dbReference>
<dbReference type="InterPro" id="IPR016032">
    <property type="entry name" value="Sig_transdc_resp-reg_C-effctor"/>
</dbReference>